<evidence type="ECO:0000313" key="3">
    <source>
        <dbReference type="Proteomes" id="UP001300871"/>
    </source>
</evidence>
<proteinExistence type="predicted"/>
<protein>
    <submittedName>
        <fullName evidence="2">Uncharacterized protein</fullName>
    </submittedName>
</protein>
<gene>
    <name evidence="2" type="ORF">PM006_09640</name>
</gene>
<dbReference type="AlphaFoldDB" id="A0AAW6AXT5"/>
<reference evidence="2" key="1">
    <citation type="submission" date="2023-01" db="EMBL/GenBank/DDBJ databases">
        <title>Human gut microbiome strain richness.</title>
        <authorList>
            <person name="Chen-Liaw A."/>
        </authorList>
    </citation>
    <scope>NUCLEOTIDE SEQUENCE</scope>
    <source>
        <strain evidence="2">B1_m1001713B170214d0_201011</strain>
    </source>
</reference>
<dbReference type="EMBL" id="JAQLGM010000020">
    <property type="protein sequence ID" value="MDB2000462.1"/>
    <property type="molecule type" value="Genomic_DNA"/>
</dbReference>
<dbReference type="Proteomes" id="UP001300871">
    <property type="component" value="Unassembled WGS sequence"/>
</dbReference>
<sequence length="83" mass="9864">MFLLSIICTILPILMVLFQIFILVKIENEFLEISRIIKKQEEEELKKIERAKALENEEVQKASVEISREAEAFIDRYLKDNHQ</sequence>
<organism evidence="2 3">
    <name type="scientific">Clostridium symbiosum</name>
    <name type="common">Bacteroides symbiosus</name>
    <dbReference type="NCBI Taxonomy" id="1512"/>
    <lineage>
        <taxon>Bacteria</taxon>
        <taxon>Bacillati</taxon>
        <taxon>Bacillota</taxon>
        <taxon>Clostridia</taxon>
        <taxon>Lachnospirales</taxon>
        <taxon>Lachnospiraceae</taxon>
        <taxon>Otoolea</taxon>
    </lineage>
</organism>
<evidence type="ECO:0000313" key="2">
    <source>
        <dbReference type="EMBL" id="MDB2000462.1"/>
    </source>
</evidence>
<dbReference type="RefSeq" id="WP_215629259.1">
    <property type="nucleotide sequence ID" value="NZ_JAQLGH010000021.1"/>
</dbReference>
<accession>A0AAW6AXT5</accession>
<name>A0AAW6AXT5_CLOSY</name>
<keyword evidence="1" id="KW-0175">Coiled coil</keyword>
<feature type="coiled-coil region" evidence="1">
    <location>
        <begin position="23"/>
        <end position="65"/>
    </location>
</feature>
<comment type="caution">
    <text evidence="2">The sequence shown here is derived from an EMBL/GenBank/DDBJ whole genome shotgun (WGS) entry which is preliminary data.</text>
</comment>
<evidence type="ECO:0000256" key="1">
    <source>
        <dbReference type="SAM" id="Coils"/>
    </source>
</evidence>